<dbReference type="Pfam" id="PF00158">
    <property type="entry name" value="Sigma54_activat"/>
    <property type="match status" value="1"/>
</dbReference>
<dbReference type="SUPFAM" id="SSF52540">
    <property type="entry name" value="P-loop containing nucleoside triphosphate hydrolases"/>
    <property type="match status" value="1"/>
</dbReference>
<keyword evidence="4" id="KW-0238">DNA-binding</keyword>
<dbReference type="InterPro" id="IPR002078">
    <property type="entry name" value="Sigma_54_int"/>
</dbReference>
<dbReference type="PANTHER" id="PTHR32071">
    <property type="entry name" value="TRANSCRIPTIONAL REGULATORY PROTEIN"/>
    <property type="match status" value="1"/>
</dbReference>
<dbReference type="PROSITE" id="PS00675">
    <property type="entry name" value="SIGMA54_INTERACT_1"/>
    <property type="match status" value="1"/>
</dbReference>
<dbReference type="InterPro" id="IPR025662">
    <property type="entry name" value="Sigma_54_int_dom_ATP-bd_1"/>
</dbReference>
<name>A0A1G7N9F0_9GAMM</name>
<dbReference type="Proteomes" id="UP000198641">
    <property type="component" value="Unassembled WGS sequence"/>
</dbReference>
<dbReference type="FunFam" id="3.40.50.300:FF:000006">
    <property type="entry name" value="DNA-binding transcriptional regulator NtrC"/>
    <property type="match status" value="1"/>
</dbReference>
<reference evidence="8 9" key="1">
    <citation type="submission" date="2016-10" db="EMBL/GenBank/DDBJ databases">
        <authorList>
            <person name="de Groot N.N."/>
        </authorList>
    </citation>
    <scope>NUCLEOTIDE SEQUENCE [LARGE SCALE GENOMIC DNA]</scope>
    <source>
        <strain evidence="8 9">BH539</strain>
    </source>
</reference>
<dbReference type="CDD" id="cd00009">
    <property type="entry name" value="AAA"/>
    <property type="match status" value="1"/>
</dbReference>
<gene>
    <name evidence="8" type="ORF">SAMN05216571_101302</name>
</gene>
<feature type="compositionally biased region" description="Acidic residues" evidence="6">
    <location>
        <begin position="488"/>
        <end position="503"/>
    </location>
</feature>
<dbReference type="GO" id="GO:0006355">
    <property type="term" value="P:regulation of DNA-templated transcription"/>
    <property type="evidence" value="ECO:0007669"/>
    <property type="project" value="InterPro"/>
</dbReference>
<dbReference type="Gene3D" id="1.10.10.60">
    <property type="entry name" value="Homeodomain-like"/>
    <property type="match status" value="1"/>
</dbReference>
<evidence type="ECO:0000256" key="4">
    <source>
        <dbReference type="ARBA" id="ARBA00023125"/>
    </source>
</evidence>
<dbReference type="InterPro" id="IPR002197">
    <property type="entry name" value="HTH_Fis"/>
</dbReference>
<dbReference type="InterPro" id="IPR025943">
    <property type="entry name" value="Sigma_54_int_dom_ATP-bd_2"/>
</dbReference>
<evidence type="ECO:0000256" key="2">
    <source>
        <dbReference type="ARBA" id="ARBA00022840"/>
    </source>
</evidence>
<evidence type="ECO:0000313" key="8">
    <source>
        <dbReference type="EMBL" id="SDF70576.1"/>
    </source>
</evidence>
<organism evidence="8 9">
    <name type="scientific">Onishia taeanensis</name>
    <dbReference type="NCBI Taxonomy" id="284577"/>
    <lineage>
        <taxon>Bacteria</taxon>
        <taxon>Pseudomonadati</taxon>
        <taxon>Pseudomonadota</taxon>
        <taxon>Gammaproteobacteria</taxon>
        <taxon>Oceanospirillales</taxon>
        <taxon>Halomonadaceae</taxon>
        <taxon>Onishia</taxon>
    </lineage>
</organism>
<dbReference type="PROSITE" id="PS00676">
    <property type="entry name" value="SIGMA54_INTERACT_2"/>
    <property type="match status" value="1"/>
</dbReference>
<proteinExistence type="predicted"/>
<feature type="region of interest" description="Disordered" evidence="6">
    <location>
        <begin position="1"/>
        <end position="32"/>
    </location>
</feature>
<dbReference type="SMART" id="SM00382">
    <property type="entry name" value="AAA"/>
    <property type="match status" value="1"/>
</dbReference>
<dbReference type="PANTHER" id="PTHR32071:SF117">
    <property type="entry name" value="PTS-DEPENDENT DIHYDROXYACETONE KINASE OPERON REGULATORY PROTEIN-RELATED"/>
    <property type="match status" value="1"/>
</dbReference>
<dbReference type="InterPro" id="IPR025944">
    <property type="entry name" value="Sigma_54_int_dom_CS"/>
</dbReference>
<keyword evidence="2" id="KW-0067">ATP-binding</keyword>
<evidence type="ECO:0000313" key="9">
    <source>
        <dbReference type="Proteomes" id="UP000198641"/>
    </source>
</evidence>
<dbReference type="InterPro" id="IPR009057">
    <property type="entry name" value="Homeodomain-like_sf"/>
</dbReference>
<dbReference type="RefSeq" id="WP_245696304.1">
    <property type="nucleotide sequence ID" value="NZ_FNCI01000001.1"/>
</dbReference>
<dbReference type="Pfam" id="PF02954">
    <property type="entry name" value="HTH_8"/>
    <property type="match status" value="1"/>
</dbReference>
<feature type="region of interest" description="Disordered" evidence="6">
    <location>
        <begin position="488"/>
        <end position="522"/>
    </location>
</feature>
<dbReference type="STRING" id="284577.SAMN05216571_101302"/>
<keyword evidence="9" id="KW-1185">Reference proteome</keyword>
<dbReference type="Gene3D" id="3.40.50.300">
    <property type="entry name" value="P-loop containing nucleotide triphosphate hydrolases"/>
    <property type="match status" value="1"/>
</dbReference>
<dbReference type="GO" id="GO:0005524">
    <property type="term" value="F:ATP binding"/>
    <property type="evidence" value="ECO:0007669"/>
    <property type="project" value="UniProtKB-KW"/>
</dbReference>
<dbReference type="InterPro" id="IPR003593">
    <property type="entry name" value="AAA+_ATPase"/>
</dbReference>
<evidence type="ECO:0000256" key="6">
    <source>
        <dbReference type="SAM" id="MobiDB-lite"/>
    </source>
</evidence>
<feature type="domain" description="Sigma-54 factor interaction" evidence="7">
    <location>
        <begin position="239"/>
        <end position="468"/>
    </location>
</feature>
<dbReference type="Pfam" id="PF25601">
    <property type="entry name" value="AAA_lid_14"/>
    <property type="match status" value="1"/>
</dbReference>
<dbReference type="PRINTS" id="PR01590">
    <property type="entry name" value="HTHFIS"/>
</dbReference>
<dbReference type="PROSITE" id="PS50045">
    <property type="entry name" value="SIGMA54_INTERACT_4"/>
    <property type="match status" value="1"/>
</dbReference>
<evidence type="ECO:0000259" key="7">
    <source>
        <dbReference type="PROSITE" id="PS50045"/>
    </source>
</evidence>
<dbReference type="InterPro" id="IPR058031">
    <property type="entry name" value="AAA_lid_NorR"/>
</dbReference>
<dbReference type="Gene3D" id="1.10.8.60">
    <property type="match status" value="1"/>
</dbReference>
<keyword evidence="5" id="KW-0804">Transcription</keyword>
<keyword evidence="1" id="KW-0547">Nucleotide-binding</keyword>
<dbReference type="SUPFAM" id="SSF46689">
    <property type="entry name" value="Homeodomain-like"/>
    <property type="match status" value="1"/>
</dbReference>
<protein>
    <submittedName>
        <fullName evidence="8">Sigma-54 specific transcriptional regulator</fullName>
    </submittedName>
</protein>
<keyword evidence="3" id="KW-0805">Transcription regulation</keyword>
<dbReference type="EMBL" id="FNCI01000001">
    <property type="protein sequence ID" value="SDF70576.1"/>
    <property type="molecule type" value="Genomic_DNA"/>
</dbReference>
<dbReference type="PROSITE" id="PS00688">
    <property type="entry name" value="SIGMA54_INTERACT_3"/>
    <property type="match status" value="1"/>
</dbReference>
<accession>A0A1G7N9F0</accession>
<dbReference type="GO" id="GO:0043565">
    <property type="term" value="F:sequence-specific DNA binding"/>
    <property type="evidence" value="ECO:0007669"/>
    <property type="project" value="InterPro"/>
</dbReference>
<dbReference type="AlphaFoldDB" id="A0A1G7N9F0"/>
<sequence length="578" mass="63577">MRDDGVLDMGRAAAPVSGPASAQSPDSISDPGTALAGMAEAMRLVEGHSPSELRCRGLALLRERLALPWARCLALDLSGRWLSDDEAEDRAEGHDDSSVQALRLACDDFRHPYAHAIRRGESLSMGLGEARSRLDHPVFQASIAGLPAAWRLAVRPLRARDGRCEWLGVLAFAGPAERLDSLSACDDFMAFEALLCRLWAWLARQHDERRDQARLRDSLAKLNDGARRRTLSERLGQRILGDSPAIRSLRSQMVRAAETNLAVLLQGETGTGKELVARGIHEVSARHEGPFLAINCAAIPETLLEAELFGHVRGAFSGAERAREGLFGEANGGTLFLDEVGDMPLALQAKLLRVLESGRYRPLGGDQERQVDLRLVAATHQPLHRRIREGAFRADLYYRLGQFPITLPALGERREDIPLLSQAFIDDFCRREGREDIGLGRATLRALAERDFPGNVRELKNLIDYACAMTRDGEDIVPDVLPTASVEEQVEEQVDEKGEEGDPEAASQAGAENGAGKAQGTQVDDVVDLRRALRDYEATLIRQRLVRYDGNRTLAAESLGLPKRTLAHKCRQLELDTP</sequence>
<evidence type="ECO:0000256" key="5">
    <source>
        <dbReference type="ARBA" id="ARBA00023163"/>
    </source>
</evidence>
<dbReference type="InterPro" id="IPR027417">
    <property type="entry name" value="P-loop_NTPase"/>
</dbReference>
<evidence type="ECO:0000256" key="1">
    <source>
        <dbReference type="ARBA" id="ARBA00022741"/>
    </source>
</evidence>
<evidence type="ECO:0000256" key="3">
    <source>
        <dbReference type="ARBA" id="ARBA00023015"/>
    </source>
</evidence>